<feature type="region of interest" description="Disordered" evidence="1">
    <location>
        <begin position="26"/>
        <end position="88"/>
    </location>
</feature>
<feature type="region of interest" description="Disordered" evidence="1">
    <location>
        <begin position="105"/>
        <end position="129"/>
    </location>
</feature>
<feature type="compositionally biased region" description="Basic and acidic residues" evidence="1">
    <location>
        <begin position="118"/>
        <end position="129"/>
    </location>
</feature>
<dbReference type="Proteomes" id="UP000287651">
    <property type="component" value="Unassembled WGS sequence"/>
</dbReference>
<accession>A0A426YUU2</accession>
<evidence type="ECO:0000313" key="2">
    <source>
        <dbReference type="EMBL" id="RRT55507.1"/>
    </source>
</evidence>
<evidence type="ECO:0000313" key="3">
    <source>
        <dbReference type="Proteomes" id="UP000287651"/>
    </source>
</evidence>
<sequence length="129" mass="14036">MVSARQWTVIYLSPVTFVGFPSAGRAMSTGGRMGTSLVPSARPRDAELSGELPMTSPDHMMSPGGGGKRVHPLPFRSQGERKRGRRKTWSSALLFAHTIRRPLAISSPRVGRRNVPPRGEKERGDVTSA</sequence>
<evidence type="ECO:0000256" key="1">
    <source>
        <dbReference type="SAM" id="MobiDB-lite"/>
    </source>
</evidence>
<name>A0A426YUU2_ENSVE</name>
<reference evidence="2 3" key="1">
    <citation type="journal article" date="2014" name="Agronomy (Basel)">
        <title>A Draft Genome Sequence for Ensete ventricosum, the Drought-Tolerant Tree Against Hunger.</title>
        <authorList>
            <person name="Harrison J."/>
            <person name="Moore K.A."/>
            <person name="Paszkiewicz K."/>
            <person name="Jones T."/>
            <person name="Grant M."/>
            <person name="Ambacheew D."/>
            <person name="Muzemil S."/>
            <person name="Studholme D.J."/>
        </authorList>
    </citation>
    <scope>NUCLEOTIDE SEQUENCE [LARGE SCALE GENOMIC DNA]</scope>
</reference>
<proteinExistence type="predicted"/>
<comment type="caution">
    <text evidence="2">The sequence shown here is derived from an EMBL/GenBank/DDBJ whole genome shotgun (WGS) entry which is preliminary data.</text>
</comment>
<feature type="non-terminal residue" evidence="2">
    <location>
        <position position="129"/>
    </location>
</feature>
<dbReference type="AlphaFoldDB" id="A0A426YUU2"/>
<protein>
    <submittedName>
        <fullName evidence="2">Uncharacterized protein</fullName>
    </submittedName>
</protein>
<organism evidence="2 3">
    <name type="scientific">Ensete ventricosum</name>
    <name type="common">Abyssinian banana</name>
    <name type="synonym">Musa ensete</name>
    <dbReference type="NCBI Taxonomy" id="4639"/>
    <lineage>
        <taxon>Eukaryota</taxon>
        <taxon>Viridiplantae</taxon>
        <taxon>Streptophyta</taxon>
        <taxon>Embryophyta</taxon>
        <taxon>Tracheophyta</taxon>
        <taxon>Spermatophyta</taxon>
        <taxon>Magnoliopsida</taxon>
        <taxon>Liliopsida</taxon>
        <taxon>Zingiberales</taxon>
        <taxon>Musaceae</taxon>
        <taxon>Ensete</taxon>
    </lineage>
</organism>
<gene>
    <name evidence="2" type="ORF">B296_00048398</name>
</gene>
<dbReference type="EMBL" id="AMZH03010058">
    <property type="protein sequence ID" value="RRT55507.1"/>
    <property type="molecule type" value="Genomic_DNA"/>
</dbReference>